<evidence type="ECO:0000256" key="2">
    <source>
        <dbReference type="ARBA" id="ARBA00023125"/>
    </source>
</evidence>
<dbReference type="RefSeq" id="WP_176438506.1">
    <property type="nucleotide sequence ID" value="NZ_FXYE01000002.1"/>
</dbReference>
<gene>
    <name evidence="5" type="primary">btr_1</name>
    <name evidence="5" type="ORF">COL8621_02927</name>
</gene>
<dbReference type="InterPro" id="IPR009057">
    <property type="entry name" value="Homeodomain-like_sf"/>
</dbReference>
<protein>
    <submittedName>
        <fullName evidence="5">HTH-type transcriptional activator Btr</fullName>
    </submittedName>
</protein>
<proteinExistence type="predicted"/>
<keyword evidence="6" id="KW-1185">Reference proteome</keyword>
<dbReference type="Gene3D" id="1.10.10.60">
    <property type="entry name" value="Homeodomain-like"/>
    <property type="match status" value="1"/>
</dbReference>
<evidence type="ECO:0000256" key="3">
    <source>
        <dbReference type="ARBA" id="ARBA00023163"/>
    </source>
</evidence>
<dbReference type="GO" id="GO:0043565">
    <property type="term" value="F:sequence-specific DNA binding"/>
    <property type="evidence" value="ECO:0007669"/>
    <property type="project" value="InterPro"/>
</dbReference>
<sequence>MKTNYAALQEEREALHSRTIRVRFPDTFATLLFLKEGTLRLDESDTEIDGVALCYWPHEKRPNLQLSAGSQAQLLGLSDTIILDAIGARAESVHLRMLAEQPFLAPLKEPASVEQIDALLGWFTDELTDPNRQSPMSLSAYLRLLFINALRVHRPEPLEKGAEQTSILRRFRHLVELHYRDHWQVSKYAAALGIDYDRLHRICKRETGRSAAELVHERLTAEAKARLENSGYPLKKIAADLGFSDATRFSHFFKRRTDLSPGAYRAVVSRPGNEDLLELRRGFSDWP</sequence>
<evidence type="ECO:0000256" key="1">
    <source>
        <dbReference type="ARBA" id="ARBA00023015"/>
    </source>
</evidence>
<accession>A0A238KSY5</accession>
<evidence type="ECO:0000259" key="4">
    <source>
        <dbReference type="PROSITE" id="PS01124"/>
    </source>
</evidence>
<dbReference type="AlphaFoldDB" id="A0A238KSY5"/>
<dbReference type="GO" id="GO:0003700">
    <property type="term" value="F:DNA-binding transcription factor activity"/>
    <property type="evidence" value="ECO:0007669"/>
    <property type="project" value="InterPro"/>
</dbReference>
<dbReference type="EMBL" id="FXYE01000002">
    <property type="protein sequence ID" value="SMX45933.1"/>
    <property type="molecule type" value="Genomic_DNA"/>
</dbReference>
<dbReference type="SMART" id="SM00342">
    <property type="entry name" value="HTH_ARAC"/>
    <property type="match status" value="1"/>
</dbReference>
<evidence type="ECO:0000313" key="6">
    <source>
        <dbReference type="Proteomes" id="UP000202922"/>
    </source>
</evidence>
<dbReference type="PROSITE" id="PS01124">
    <property type="entry name" value="HTH_ARAC_FAMILY_2"/>
    <property type="match status" value="1"/>
</dbReference>
<dbReference type="Proteomes" id="UP000202922">
    <property type="component" value="Unassembled WGS sequence"/>
</dbReference>
<dbReference type="PANTHER" id="PTHR43280:SF32">
    <property type="entry name" value="TRANSCRIPTIONAL REGULATORY PROTEIN"/>
    <property type="match status" value="1"/>
</dbReference>
<reference evidence="6" key="1">
    <citation type="submission" date="2017-05" db="EMBL/GenBank/DDBJ databases">
        <authorList>
            <person name="Rodrigo-Torres L."/>
            <person name="Arahal R. D."/>
            <person name="Lucena T."/>
        </authorList>
    </citation>
    <scope>NUCLEOTIDE SEQUENCE [LARGE SCALE GENOMIC DNA]</scope>
    <source>
        <strain evidence="6">CECT 8621</strain>
    </source>
</reference>
<keyword evidence="2" id="KW-0238">DNA-binding</keyword>
<name>A0A238KSY5_9RHOB</name>
<dbReference type="SUPFAM" id="SSF46689">
    <property type="entry name" value="Homeodomain-like"/>
    <property type="match status" value="1"/>
</dbReference>
<dbReference type="InterPro" id="IPR018060">
    <property type="entry name" value="HTH_AraC"/>
</dbReference>
<dbReference type="PANTHER" id="PTHR43280">
    <property type="entry name" value="ARAC-FAMILY TRANSCRIPTIONAL REGULATOR"/>
    <property type="match status" value="1"/>
</dbReference>
<keyword evidence="3" id="KW-0804">Transcription</keyword>
<evidence type="ECO:0000313" key="5">
    <source>
        <dbReference type="EMBL" id="SMX45933.1"/>
    </source>
</evidence>
<feature type="domain" description="HTH araC/xylS-type" evidence="4">
    <location>
        <begin position="169"/>
        <end position="267"/>
    </location>
</feature>
<organism evidence="5 6">
    <name type="scientific">Actibacterium lipolyticum</name>
    <dbReference type="NCBI Taxonomy" id="1524263"/>
    <lineage>
        <taxon>Bacteria</taxon>
        <taxon>Pseudomonadati</taxon>
        <taxon>Pseudomonadota</taxon>
        <taxon>Alphaproteobacteria</taxon>
        <taxon>Rhodobacterales</taxon>
        <taxon>Roseobacteraceae</taxon>
        <taxon>Actibacterium</taxon>
    </lineage>
</organism>
<dbReference type="Pfam" id="PF12833">
    <property type="entry name" value="HTH_18"/>
    <property type="match status" value="1"/>
</dbReference>
<keyword evidence="1" id="KW-0805">Transcription regulation</keyword>